<comment type="caution">
    <text evidence="2">The sequence shown here is derived from an EMBL/GenBank/DDBJ whole genome shotgun (WGS) entry which is preliminary data.</text>
</comment>
<feature type="compositionally biased region" description="Basic and acidic residues" evidence="1">
    <location>
        <begin position="196"/>
        <end position="207"/>
    </location>
</feature>
<accession>A0A0B0EHZ0</accession>
<organism evidence="2 3">
    <name type="scientific">Candidatus Scalindua brodae</name>
    <dbReference type="NCBI Taxonomy" id="237368"/>
    <lineage>
        <taxon>Bacteria</taxon>
        <taxon>Pseudomonadati</taxon>
        <taxon>Planctomycetota</taxon>
        <taxon>Candidatus Brocadiia</taxon>
        <taxon>Candidatus Brocadiales</taxon>
        <taxon>Candidatus Scalinduaceae</taxon>
        <taxon>Candidatus Scalindua</taxon>
    </lineage>
</organism>
<reference evidence="2 3" key="1">
    <citation type="submission" date="2014-10" db="EMBL/GenBank/DDBJ databases">
        <title>Draft genome of anammox bacterium scalindua brodae, obtained using differential coverage binning of sequence data from two enrichment reactors.</title>
        <authorList>
            <person name="Speth D.R."/>
            <person name="Russ L."/>
            <person name="Kartal B."/>
            <person name="Op den Camp H.J."/>
            <person name="Dutilh B.E."/>
            <person name="Jetten M.S."/>
        </authorList>
    </citation>
    <scope>NUCLEOTIDE SEQUENCE [LARGE SCALE GENOMIC DNA]</scope>
    <source>
        <strain evidence="2">RU1</strain>
    </source>
</reference>
<sequence>MSISTKTSLILLIFITFTYTYSSPVYAQKVQKLDVTINEVVGDVEIMLPNTFKWVPAPAEGGSIFTEGVQVRTGPFSSISLVLADSSVVLVDSFTFMAVEKFFKSGNVVTTRLNLFVGSIVNTLNVGTPFENDYKVVTPSFTTSLRDNEVKKIVAGAMFKDTMIAGSRGDGNSEGGGNKKPGTDPFFGTSPSQENQKIRESSGVRPK</sequence>
<proteinExistence type="predicted"/>
<dbReference type="EMBL" id="JRYO01000102">
    <property type="protein sequence ID" value="KHE92682.1"/>
    <property type="molecule type" value="Genomic_DNA"/>
</dbReference>
<protein>
    <recommendedName>
        <fullName evidence="4">FecR protein domain-containing protein</fullName>
    </recommendedName>
</protein>
<dbReference type="Proteomes" id="UP000030652">
    <property type="component" value="Unassembled WGS sequence"/>
</dbReference>
<dbReference type="AlphaFoldDB" id="A0A0B0EHZ0"/>
<gene>
    <name evidence="2" type="ORF">SCABRO_01542</name>
</gene>
<evidence type="ECO:0000313" key="2">
    <source>
        <dbReference type="EMBL" id="KHE92682.1"/>
    </source>
</evidence>
<name>A0A0B0EHZ0_9BACT</name>
<feature type="compositionally biased region" description="Gly residues" evidence="1">
    <location>
        <begin position="168"/>
        <end position="179"/>
    </location>
</feature>
<feature type="region of interest" description="Disordered" evidence="1">
    <location>
        <begin position="165"/>
        <end position="207"/>
    </location>
</feature>
<evidence type="ECO:0008006" key="4">
    <source>
        <dbReference type="Google" id="ProtNLM"/>
    </source>
</evidence>
<evidence type="ECO:0000256" key="1">
    <source>
        <dbReference type="SAM" id="MobiDB-lite"/>
    </source>
</evidence>
<evidence type="ECO:0000313" key="3">
    <source>
        <dbReference type="Proteomes" id="UP000030652"/>
    </source>
</evidence>